<name>Q745P0_MYCPA</name>
<dbReference type="EMBL" id="AE016958">
    <property type="protein sequence ID" value="AAS02572.1"/>
    <property type="molecule type" value="Genomic_DNA"/>
</dbReference>
<dbReference type="Pfam" id="PF01636">
    <property type="entry name" value="APH"/>
    <property type="match status" value="1"/>
</dbReference>
<accession>Q745P0</accession>
<protein>
    <recommendedName>
        <fullName evidence="1">Aminoglycoside phosphotransferase domain-containing protein</fullName>
    </recommendedName>
</protein>
<evidence type="ECO:0000259" key="1">
    <source>
        <dbReference type="Pfam" id="PF01636"/>
    </source>
</evidence>
<dbReference type="CDD" id="cd05154">
    <property type="entry name" value="ACAD10_11_N-like"/>
    <property type="match status" value="1"/>
</dbReference>
<evidence type="ECO:0000313" key="3">
    <source>
        <dbReference type="Proteomes" id="UP000000580"/>
    </source>
</evidence>
<dbReference type="PANTHER" id="PTHR21310">
    <property type="entry name" value="AMINOGLYCOSIDE PHOSPHOTRANSFERASE-RELATED-RELATED"/>
    <property type="match status" value="1"/>
</dbReference>
<reference evidence="2 3" key="1">
    <citation type="journal article" date="2005" name="Proc. Natl. Acad. Sci. U.S.A.">
        <title>The complete genome sequence of Mycobacterium avium subspecies paratuberculosis.</title>
        <authorList>
            <person name="Li L."/>
            <person name="Bannantine J.P."/>
            <person name="Zhang Q."/>
            <person name="Amonsin A."/>
            <person name="May B.J."/>
            <person name="Alt D."/>
            <person name="Banerji N."/>
            <person name="Kanjilal S."/>
            <person name="Kapur V."/>
        </authorList>
    </citation>
    <scope>NUCLEOTIDE SEQUENCE [LARGE SCALE GENOMIC DNA]</scope>
    <source>
        <strain evidence="3">ATCC BAA-968 / K-10</strain>
    </source>
</reference>
<gene>
    <name evidence="2" type="ordered locus">MAP_0255c</name>
</gene>
<dbReference type="KEGG" id="mpa:MAP_0255c"/>
<dbReference type="InterPro" id="IPR011009">
    <property type="entry name" value="Kinase-like_dom_sf"/>
</dbReference>
<sequence length="359" mass="38831">MQGSAMTPTSPEGMTVDAVDLPAVADWMSAQGLGEGPLHDVATLTGGTQNVMLRFSRAGRSYVLRRGPRHLRPRSNNVILRETKVLAALAGSDVPHPHLIAVCDDPGVLGDAVFYLMEPVDGFNAGEGLPPLHAGNPQVRHQMGLSMADALAKLGAVDHVAVGLADFGKPEGFLERQVPRWLSELESYSQYDGYPGPQIPGIDQVSAWLERHRPAHWTPGIMHGDYHAANVMFSRTGPEVVAIVDWEMCTIGDPLLDLGWLLATWRQPDGSAVFSHALGGQEGLASTDELFRRYAANTSRDLSHIAWYTVLACFKLGIVIEGTLARACAGQAEKEVGDQLHAATVHLFERALRLIDEQG</sequence>
<keyword evidence="3" id="KW-1185">Reference proteome</keyword>
<dbReference type="InterPro" id="IPR051678">
    <property type="entry name" value="AGP_Transferase"/>
</dbReference>
<dbReference type="Gene3D" id="3.90.1200.10">
    <property type="match status" value="1"/>
</dbReference>
<dbReference type="Proteomes" id="UP000000580">
    <property type="component" value="Chromosome"/>
</dbReference>
<dbReference type="InterPro" id="IPR041726">
    <property type="entry name" value="ACAD10_11_N"/>
</dbReference>
<organism evidence="2 3">
    <name type="scientific">Mycolicibacterium paratuberculosis (strain ATCC BAA-968 / K-10)</name>
    <name type="common">Mycobacterium paratuberculosis</name>
    <dbReference type="NCBI Taxonomy" id="262316"/>
    <lineage>
        <taxon>Bacteria</taxon>
        <taxon>Bacillati</taxon>
        <taxon>Actinomycetota</taxon>
        <taxon>Actinomycetes</taxon>
        <taxon>Mycobacteriales</taxon>
        <taxon>Mycobacteriaceae</taxon>
        <taxon>Mycobacterium</taxon>
        <taxon>Mycobacterium avium complex (MAC)</taxon>
    </lineage>
</organism>
<dbReference type="Gene3D" id="3.30.200.20">
    <property type="entry name" value="Phosphorylase Kinase, domain 1"/>
    <property type="match status" value="1"/>
</dbReference>
<feature type="domain" description="Aminoglycoside phosphotransferase" evidence="1">
    <location>
        <begin position="43"/>
        <end position="280"/>
    </location>
</feature>
<evidence type="ECO:0000313" key="2">
    <source>
        <dbReference type="EMBL" id="AAS02572.1"/>
    </source>
</evidence>
<dbReference type="STRING" id="262316.MAP_0255c"/>
<dbReference type="SUPFAM" id="SSF56112">
    <property type="entry name" value="Protein kinase-like (PK-like)"/>
    <property type="match status" value="1"/>
</dbReference>
<dbReference type="eggNOG" id="COG3173">
    <property type="taxonomic scope" value="Bacteria"/>
</dbReference>
<dbReference type="HOGENOM" id="CLU_007526_0_0_11"/>
<proteinExistence type="predicted"/>
<dbReference type="AlphaFoldDB" id="Q745P0"/>
<dbReference type="PANTHER" id="PTHR21310:SF40">
    <property type="entry name" value="AMINOGLYCOSIDE PHOSPHOTRANSFERASE DOMAIN-CONTAINING PROTEIN-RELATED"/>
    <property type="match status" value="1"/>
</dbReference>
<dbReference type="InterPro" id="IPR002575">
    <property type="entry name" value="Aminoglycoside_PTrfase"/>
</dbReference>